<dbReference type="OrthoDB" id="5869207at2759"/>
<reference evidence="2 3" key="1">
    <citation type="submission" date="2018-11" db="EMBL/GenBank/DDBJ databases">
        <authorList>
            <consortium name="Pathogen Informatics"/>
        </authorList>
    </citation>
    <scope>NUCLEOTIDE SEQUENCE [LARGE SCALE GENOMIC DNA]</scope>
</reference>
<keyword evidence="3" id="KW-1185">Reference proteome</keyword>
<dbReference type="Proteomes" id="UP000271889">
    <property type="component" value="Unassembled WGS sequence"/>
</dbReference>
<feature type="compositionally biased region" description="Basic and acidic residues" evidence="1">
    <location>
        <begin position="16"/>
        <end position="33"/>
    </location>
</feature>
<protein>
    <submittedName>
        <fullName evidence="2">Uncharacterized protein</fullName>
    </submittedName>
</protein>
<dbReference type="AlphaFoldDB" id="A0A3P6S475"/>
<dbReference type="EMBL" id="UYRV01017742">
    <property type="protein sequence ID" value="VDK63623.1"/>
    <property type="molecule type" value="Genomic_DNA"/>
</dbReference>
<feature type="region of interest" description="Disordered" evidence="1">
    <location>
        <begin position="1"/>
        <end position="33"/>
    </location>
</feature>
<name>A0A3P6S475_CYLGO</name>
<evidence type="ECO:0000256" key="1">
    <source>
        <dbReference type="SAM" id="MobiDB-lite"/>
    </source>
</evidence>
<organism evidence="2 3">
    <name type="scientific">Cylicostephanus goldi</name>
    <name type="common">Nematode worm</name>
    <dbReference type="NCBI Taxonomy" id="71465"/>
    <lineage>
        <taxon>Eukaryota</taxon>
        <taxon>Metazoa</taxon>
        <taxon>Ecdysozoa</taxon>
        <taxon>Nematoda</taxon>
        <taxon>Chromadorea</taxon>
        <taxon>Rhabditida</taxon>
        <taxon>Rhabditina</taxon>
        <taxon>Rhabditomorpha</taxon>
        <taxon>Strongyloidea</taxon>
        <taxon>Strongylidae</taxon>
        <taxon>Cylicostephanus</taxon>
    </lineage>
</organism>
<gene>
    <name evidence="2" type="ORF">CGOC_LOCUS5729</name>
</gene>
<sequence length="151" mass="17044">MHEKTGPGKLTDFVPEVERAKKEEDKRELSYRRAADEEPRLIRNYDLPPAVTTTVTTTKIAPTIKSAPLSSRYQDDESVSAVLKRSTLPRNVEVYSFFLNNSYDPDWTAAVAGHFFPGNPLLNSSPILYFPHKTTPLYMIVGEDSKRMIPG</sequence>
<proteinExistence type="predicted"/>
<evidence type="ECO:0000313" key="3">
    <source>
        <dbReference type="Proteomes" id="UP000271889"/>
    </source>
</evidence>
<evidence type="ECO:0000313" key="2">
    <source>
        <dbReference type="EMBL" id="VDK63623.1"/>
    </source>
</evidence>
<accession>A0A3P6S475</accession>